<name>R7TCL8_CAPTE</name>
<dbReference type="AlphaFoldDB" id="R7TCL8"/>
<dbReference type="Pfam" id="PF05301">
    <property type="entry name" value="Acetyltransf_16"/>
    <property type="match status" value="1"/>
</dbReference>
<dbReference type="GO" id="GO:0005874">
    <property type="term" value="C:microtubule"/>
    <property type="evidence" value="ECO:0007669"/>
    <property type="project" value="InterPro"/>
</dbReference>
<accession>R7TCL8</accession>
<evidence type="ECO:0000313" key="7">
    <source>
        <dbReference type="EMBL" id="ELT91483.1"/>
    </source>
</evidence>
<comment type="similarity">
    <text evidence="5">Belongs to the acetyltransferase ATAT1 family.</text>
</comment>
<dbReference type="OMA" id="FFIGRHP"/>
<evidence type="ECO:0000256" key="1">
    <source>
        <dbReference type="ARBA" id="ARBA00022679"/>
    </source>
</evidence>
<reference evidence="7 9" key="2">
    <citation type="journal article" date="2013" name="Nature">
        <title>Insights into bilaterian evolution from three spiralian genomes.</title>
        <authorList>
            <person name="Simakov O."/>
            <person name="Marletaz F."/>
            <person name="Cho S.J."/>
            <person name="Edsinger-Gonzales E."/>
            <person name="Havlak P."/>
            <person name="Hellsten U."/>
            <person name="Kuo D.H."/>
            <person name="Larsson T."/>
            <person name="Lv J."/>
            <person name="Arendt D."/>
            <person name="Savage R."/>
            <person name="Osoegawa K."/>
            <person name="de Jong P."/>
            <person name="Grimwood J."/>
            <person name="Chapman J.A."/>
            <person name="Shapiro H."/>
            <person name="Aerts A."/>
            <person name="Otillar R.P."/>
            <person name="Terry A.Y."/>
            <person name="Boore J.L."/>
            <person name="Grigoriev I.V."/>
            <person name="Lindberg D.R."/>
            <person name="Seaver E.C."/>
            <person name="Weisblat D.A."/>
            <person name="Putnam N.H."/>
            <person name="Rokhsar D.S."/>
        </authorList>
    </citation>
    <scope>NUCLEOTIDE SEQUENCE</scope>
    <source>
        <strain evidence="7 9">I ESC-2004</strain>
    </source>
</reference>
<gene>
    <name evidence="7" type="ORF">CAPTEDRAFT_195309</name>
</gene>
<dbReference type="Gene3D" id="3.40.630.30">
    <property type="match status" value="1"/>
</dbReference>
<comment type="function">
    <text evidence="5">Specifically acetylates 'Lys-40' in alpha-tubulin on the lumenal side of microtubules. Promotes microtubule destabilization and accelerates microtubule dynamics; this activity may be independent of acetylation activity. Acetylates alpha-tubulin with a slow enzymatic rate, due to a catalytic site that is not optimized for acetyl transfer. Enters the microtubule through each end and diffuses quickly throughout the lumen of microtubules. Acetylates only long/old microtubules because of its slow acetylation rate since it does not have time to act on dynamically unstable microtubules before the enzyme is released.</text>
</comment>
<sequence>MEFDFDINNLFGNEITVLNKQLNPYRATPACFREYKSQLCTVIDQMGVASAKAQGLHGPITSVSRMSSSEHILYVMKDPCAHKGKGAVVGFLKVGVKKLFVYDGEGTQHEIEPLCALDFYVHESRQRNGCGRRIFDHMLRTENVKPQHIAIDRPSHKFLSFLMKHYHLRNSLPQRNNFVIFDGFLKSSKGRKCNADHNKPPAHPYQRQGLLFHSIQHIIIILFLQKQDLFKELSACPTLVQPSKRTFLSSTPS</sequence>
<feature type="binding site" evidence="5">
    <location>
        <begin position="155"/>
        <end position="164"/>
    </location>
    <ligand>
        <name>acetyl-CoA</name>
        <dbReference type="ChEBI" id="CHEBI:57288"/>
    </ligand>
</feature>
<evidence type="ECO:0000256" key="2">
    <source>
        <dbReference type="ARBA" id="ARBA00023315"/>
    </source>
</evidence>
<dbReference type="FunFam" id="3.40.630.30:FF:000060">
    <property type="entry name" value="Alpha-tubulin N-acetyltransferase 1"/>
    <property type="match status" value="1"/>
</dbReference>
<dbReference type="InterPro" id="IPR038746">
    <property type="entry name" value="Atat"/>
</dbReference>
<evidence type="ECO:0000313" key="9">
    <source>
        <dbReference type="Proteomes" id="UP000014760"/>
    </source>
</evidence>
<dbReference type="OrthoDB" id="447510at2759"/>
<organism evidence="7">
    <name type="scientific">Capitella teleta</name>
    <name type="common">Polychaete worm</name>
    <dbReference type="NCBI Taxonomy" id="283909"/>
    <lineage>
        <taxon>Eukaryota</taxon>
        <taxon>Metazoa</taxon>
        <taxon>Spiralia</taxon>
        <taxon>Lophotrochozoa</taxon>
        <taxon>Annelida</taxon>
        <taxon>Polychaeta</taxon>
        <taxon>Sedentaria</taxon>
        <taxon>Scolecida</taxon>
        <taxon>Capitellidae</taxon>
        <taxon>Capitella</taxon>
    </lineage>
</organism>
<evidence type="ECO:0000313" key="8">
    <source>
        <dbReference type="EnsemblMetazoa" id="CapteP195309"/>
    </source>
</evidence>
<dbReference type="EMBL" id="AMQN01002925">
    <property type="status" value="NOT_ANNOTATED_CDS"/>
    <property type="molecule type" value="Genomic_DNA"/>
</dbReference>
<reference evidence="8" key="3">
    <citation type="submission" date="2015-06" db="UniProtKB">
        <authorList>
            <consortium name="EnsemblMetazoa"/>
        </authorList>
    </citation>
    <scope>IDENTIFICATION</scope>
</reference>
<reference evidence="9" key="1">
    <citation type="submission" date="2012-12" db="EMBL/GenBank/DDBJ databases">
        <authorList>
            <person name="Hellsten U."/>
            <person name="Grimwood J."/>
            <person name="Chapman J.A."/>
            <person name="Shapiro H."/>
            <person name="Aerts A."/>
            <person name="Otillar R.P."/>
            <person name="Terry A.Y."/>
            <person name="Boore J.L."/>
            <person name="Simakov O."/>
            <person name="Marletaz F."/>
            <person name="Cho S.-J."/>
            <person name="Edsinger-Gonzales E."/>
            <person name="Havlak P."/>
            <person name="Kuo D.-H."/>
            <person name="Larsson T."/>
            <person name="Lv J."/>
            <person name="Arendt D."/>
            <person name="Savage R."/>
            <person name="Osoegawa K."/>
            <person name="de Jong P."/>
            <person name="Lindberg D.R."/>
            <person name="Seaver E.C."/>
            <person name="Weisblat D.A."/>
            <person name="Putnam N.H."/>
            <person name="Grigoriev I.V."/>
            <person name="Rokhsar D.S."/>
        </authorList>
    </citation>
    <scope>NUCLEOTIDE SEQUENCE</scope>
    <source>
        <strain evidence="9">I ESC-2004</strain>
    </source>
</reference>
<evidence type="ECO:0000256" key="4">
    <source>
        <dbReference type="ARBA" id="ARBA00066570"/>
    </source>
</evidence>
<keyword evidence="1 5" id="KW-0808">Transferase</keyword>
<dbReference type="GO" id="GO:0048666">
    <property type="term" value="P:neuron development"/>
    <property type="evidence" value="ECO:0007669"/>
    <property type="project" value="UniProtKB-UniRule"/>
</dbReference>
<dbReference type="PANTHER" id="PTHR12327:SF0">
    <property type="entry name" value="ALPHA-TUBULIN N-ACETYLTRANSFERASE 1"/>
    <property type="match status" value="1"/>
</dbReference>
<feature type="domain" description="N-acetyltransferase" evidence="6">
    <location>
        <begin position="1"/>
        <end position="185"/>
    </location>
</feature>
<dbReference type="Proteomes" id="UP000014760">
    <property type="component" value="Unassembled WGS sequence"/>
</dbReference>
<protein>
    <recommendedName>
        <fullName evidence="4 5">Alpha-tubulin N-acetyltransferase</fullName>
        <shortName evidence="5">Alpha-TAT</shortName>
        <shortName evidence="5">TAT</shortName>
        <ecNumber evidence="4 5">2.3.1.108</ecNumber>
    </recommendedName>
    <alternativeName>
        <fullName evidence="5">Acetyltransferase mec-17 homolog</fullName>
    </alternativeName>
</protein>
<dbReference type="HAMAP" id="MF_03130">
    <property type="entry name" value="mec17"/>
    <property type="match status" value="1"/>
</dbReference>
<dbReference type="InterPro" id="IPR007965">
    <property type="entry name" value="GNAT_ATAT"/>
</dbReference>
<dbReference type="Gene3D" id="6.20.370.120">
    <property type="match status" value="1"/>
</dbReference>
<keyword evidence="2 5" id="KW-0012">Acyltransferase</keyword>
<dbReference type="FunCoup" id="R7TCL8">
    <property type="interactions" value="10"/>
</dbReference>
<dbReference type="HOGENOM" id="CLU_025013_2_0_1"/>
<evidence type="ECO:0000259" key="6">
    <source>
        <dbReference type="PROSITE" id="PS51730"/>
    </source>
</evidence>
<dbReference type="EMBL" id="KB310466">
    <property type="protein sequence ID" value="ELT91483.1"/>
    <property type="molecule type" value="Genomic_DNA"/>
</dbReference>
<keyword evidence="9" id="KW-1185">Reference proteome</keyword>
<proteinExistence type="inferred from homology"/>
<dbReference type="EnsemblMetazoa" id="CapteT195309">
    <property type="protein sequence ID" value="CapteP195309"/>
    <property type="gene ID" value="CapteG195309"/>
</dbReference>
<dbReference type="EC" id="2.3.1.108" evidence="4 5"/>
<dbReference type="STRING" id="283909.R7TCL8"/>
<feature type="binding site" evidence="5">
    <location>
        <begin position="119"/>
        <end position="132"/>
    </location>
    <ligand>
        <name>acetyl-CoA</name>
        <dbReference type="ChEBI" id="CHEBI:57288"/>
    </ligand>
</feature>
<dbReference type="PROSITE" id="PS51730">
    <property type="entry name" value="GNAT_ATAT"/>
    <property type="match status" value="1"/>
</dbReference>
<dbReference type="PANTHER" id="PTHR12327">
    <property type="entry name" value="ALPHA-TUBULIN N-ACETYLTRANSFERASE 1"/>
    <property type="match status" value="1"/>
</dbReference>
<evidence type="ECO:0000256" key="3">
    <source>
        <dbReference type="ARBA" id="ARBA00051998"/>
    </source>
</evidence>
<evidence type="ECO:0000256" key="5">
    <source>
        <dbReference type="HAMAP-Rule" id="MF_03130"/>
    </source>
</evidence>
<comment type="catalytic activity">
    <reaction evidence="3 5">
        <text>L-lysyl-[alpha-tubulin] + acetyl-CoA = N(6)-acetyl-L-lysyl-[alpha-tubulin] + CoA + H(+)</text>
        <dbReference type="Rhea" id="RHEA:15277"/>
        <dbReference type="Rhea" id="RHEA-COMP:11278"/>
        <dbReference type="Rhea" id="RHEA-COMP:11279"/>
        <dbReference type="ChEBI" id="CHEBI:15378"/>
        <dbReference type="ChEBI" id="CHEBI:29969"/>
        <dbReference type="ChEBI" id="CHEBI:57287"/>
        <dbReference type="ChEBI" id="CHEBI:57288"/>
        <dbReference type="ChEBI" id="CHEBI:61930"/>
        <dbReference type="EC" id="2.3.1.108"/>
    </reaction>
</comment>
<dbReference type="GO" id="GO:0019799">
    <property type="term" value="F:tubulin N-acetyltransferase activity"/>
    <property type="evidence" value="ECO:0007669"/>
    <property type="project" value="UniProtKB-UniRule"/>
</dbReference>
<dbReference type="GO" id="GO:0070507">
    <property type="term" value="P:regulation of microtubule cytoskeleton organization"/>
    <property type="evidence" value="ECO:0007669"/>
    <property type="project" value="UniProtKB-UniRule"/>
</dbReference>
<feature type="site" description="Crucial for catalytic activity" evidence="5">
    <location>
        <position position="54"/>
    </location>
</feature>